<gene>
    <name evidence="2" type="ORF">FSCOSCO3_A025029</name>
</gene>
<name>A0AAV1Q7W0_SCOSC</name>
<feature type="compositionally biased region" description="Low complexity" evidence="1">
    <location>
        <begin position="86"/>
        <end position="97"/>
    </location>
</feature>
<reference evidence="2 3" key="1">
    <citation type="submission" date="2024-01" db="EMBL/GenBank/DDBJ databases">
        <authorList>
            <person name="Alioto T."/>
            <person name="Alioto T."/>
            <person name="Gomez Garrido J."/>
        </authorList>
    </citation>
    <scope>NUCLEOTIDE SEQUENCE [LARGE SCALE GENOMIC DNA]</scope>
</reference>
<dbReference type="EMBL" id="CAWUFR010000598">
    <property type="protein sequence ID" value="CAK6979618.1"/>
    <property type="molecule type" value="Genomic_DNA"/>
</dbReference>
<keyword evidence="3" id="KW-1185">Reference proteome</keyword>
<evidence type="ECO:0000256" key="1">
    <source>
        <dbReference type="SAM" id="MobiDB-lite"/>
    </source>
</evidence>
<sequence length="156" mass="17119">MSEEVTATAAHALLSLRTRLAAGVREVEEGELRLSKLNKPLKRCGLDAALSQREQQQQLCVCLLVGDSTGACGHAAANTEPRAGDQHYQTSSKQQQQCWHRRGTLPSPCRNPPLLKESEKEREGDLVTERMMRMQREGDVAEQAAGRQKQTGGQAA</sequence>
<dbReference type="Proteomes" id="UP001314229">
    <property type="component" value="Unassembled WGS sequence"/>
</dbReference>
<evidence type="ECO:0000313" key="3">
    <source>
        <dbReference type="Proteomes" id="UP001314229"/>
    </source>
</evidence>
<organism evidence="2 3">
    <name type="scientific">Scomber scombrus</name>
    <name type="common">Atlantic mackerel</name>
    <name type="synonym">Scomber vernalis</name>
    <dbReference type="NCBI Taxonomy" id="13677"/>
    <lineage>
        <taxon>Eukaryota</taxon>
        <taxon>Metazoa</taxon>
        <taxon>Chordata</taxon>
        <taxon>Craniata</taxon>
        <taxon>Vertebrata</taxon>
        <taxon>Euteleostomi</taxon>
        <taxon>Actinopterygii</taxon>
        <taxon>Neopterygii</taxon>
        <taxon>Teleostei</taxon>
        <taxon>Neoteleostei</taxon>
        <taxon>Acanthomorphata</taxon>
        <taxon>Pelagiaria</taxon>
        <taxon>Scombriformes</taxon>
        <taxon>Scombridae</taxon>
        <taxon>Scomber</taxon>
    </lineage>
</organism>
<protein>
    <submittedName>
        <fullName evidence="2">Uncharacterized protein</fullName>
    </submittedName>
</protein>
<proteinExistence type="predicted"/>
<comment type="caution">
    <text evidence="2">The sequence shown here is derived from an EMBL/GenBank/DDBJ whole genome shotgun (WGS) entry which is preliminary data.</text>
</comment>
<dbReference type="AlphaFoldDB" id="A0AAV1Q7W0"/>
<evidence type="ECO:0000313" key="2">
    <source>
        <dbReference type="EMBL" id="CAK6979618.1"/>
    </source>
</evidence>
<feature type="compositionally biased region" description="Basic and acidic residues" evidence="1">
    <location>
        <begin position="116"/>
        <end position="139"/>
    </location>
</feature>
<feature type="region of interest" description="Disordered" evidence="1">
    <location>
        <begin position="73"/>
        <end position="156"/>
    </location>
</feature>
<accession>A0AAV1Q7W0</accession>